<dbReference type="GO" id="GO:0005524">
    <property type="term" value="F:ATP binding"/>
    <property type="evidence" value="ECO:0007669"/>
    <property type="project" value="UniProtKB-KW"/>
</dbReference>
<evidence type="ECO:0000256" key="3">
    <source>
        <dbReference type="ARBA" id="ARBA00022741"/>
    </source>
</evidence>
<dbReference type="PANTHER" id="PTHR34378">
    <property type="entry name" value="GLUTAMATE--CYSTEINE LIGASE, CHLOROPLASTIC"/>
    <property type="match status" value="1"/>
</dbReference>
<dbReference type="InterPro" id="IPR014746">
    <property type="entry name" value="Gln_synth/guanido_kin_cat_dom"/>
</dbReference>
<dbReference type="InterPro" id="IPR006336">
    <property type="entry name" value="GCS2"/>
</dbReference>
<protein>
    <recommendedName>
        <fullName evidence="1">glutamate--cysteine ligase</fullName>
        <ecNumber evidence="1">6.3.2.2</ecNumber>
    </recommendedName>
</protein>
<dbReference type="GO" id="GO:0004357">
    <property type="term" value="F:glutamate-cysteine ligase activity"/>
    <property type="evidence" value="ECO:0007669"/>
    <property type="project" value="UniProtKB-EC"/>
</dbReference>
<dbReference type="Gene3D" id="3.30.590.20">
    <property type="match status" value="1"/>
</dbReference>
<dbReference type="EMBL" id="JACXWA010000077">
    <property type="protein sequence ID" value="MBD3870655.1"/>
    <property type="molecule type" value="Genomic_DNA"/>
</dbReference>
<dbReference type="AlphaFoldDB" id="A0A8J6YBG0"/>
<keyword evidence="4" id="KW-0067">ATP-binding</keyword>
<dbReference type="EC" id="6.3.2.2" evidence="1"/>
<proteinExistence type="predicted"/>
<name>A0A8J6YBG0_9BACT</name>
<organism evidence="5 6">
    <name type="scientific">Candidatus Sulfomarinibacter kjeldsenii</name>
    <dbReference type="NCBI Taxonomy" id="2885994"/>
    <lineage>
        <taxon>Bacteria</taxon>
        <taxon>Pseudomonadati</taxon>
        <taxon>Acidobacteriota</taxon>
        <taxon>Thermoanaerobaculia</taxon>
        <taxon>Thermoanaerobaculales</taxon>
        <taxon>Candidatus Sulfomarinibacteraceae</taxon>
        <taxon>Candidatus Sulfomarinibacter</taxon>
    </lineage>
</organism>
<evidence type="ECO:0000313" key="5">
    <source>
        <dbReference type="EMBL" id="MBD3870655.1"/>
    </source>
</evidence>
<dbReference type="Pfam" id="PF04107">
    <property type="entry name" value="GCS2"/>
    <property type="match status" value="1"/>
</dbReference>
<dbReference type="InterPro" id="IPR035434">
    <property type="entry name" value="GCL_bact_plant"/>
</dbReference>
<dbReference type="Proteomes" id="UP000598633">
    <property type="component" value="Unassembled WGS sequence"/>
</dbReference>
<evidence type="ECO:0000313" key="6">
    <source>
        <dbReference type="Proteomes" id="UP000598633"/>
    </source>
</evidence>
<evidence type="ECO:0000256" key="4">
    <source>
        <dbReference type="ARBA" id="ARBA00022840"/>
    </source>
</evidence>
<evidence type="ECO:0000256" key="2">
    <source>
        <dbReference type="ARBA" id="ARBA00022598"/>
    </source>
</evidence>
<keyword evidence="3" id="KW-0547">Nucleotide-binding</keyword>
<reference evidence="5 6" key="1">
    <citation type="submission" date="2020-08" db="EMBL/GenBank/DDBJ databases">
        <title>Acidobacteriota in marine sediments use diverse sulfur dissimilation pathways.</title>
        <authorList>
            <person name="Wasmund K."/>
        </authorList>
    </citation>
    <scope>NUCLEOTIDE SEQUENCE [LARGE SCALE GENOMIC DNA]</scope>
    <source>
        <strain evidence="5">MAG AM3-A</strain>
    </source>
</reference>
<accession>A0A8J6YBG0</accession>
<keyword evidence="2" id="KW-0436">Ligase</keyword>
<dbReference type="GO" id="GO:0006750">
    <property type="term" value="P:glutathione biosynthetic process"/>
    <property type="evidence" value="ECO:0007669"/>
    <property type="project" value="InterPro"/>
</dbReference>
<gene>
    <name evidence="5" type="ORF">IFJ97_04775</name>
</gene>
<dbReference type="PANTHER" id="PTHR34378:SF1">
    <property type="entry name" value="GLUTAMATE--CYSTEINE LIGASE, CHLOROPLASTIC"/>
    <property type="match status" value="1"/>
</dbReference>
<comment type="caution">
    <text evidence="5">The sequence shown here is derived from an EMBL/GenBank/DDBJ whole genome shotgun (WGS) entry which is preliminary data.</text>
</comment>
<evidence type="ECO:0000256" key="1">
    <source>
        <dbReference type="ARBA" id="ARBA00012220"/>
    </source>
</evidence>
<dbReference type="SUPFAM" id="SSF55931">
    <property type="entry name" value="Glutamine synthetase/guanido kinase"/>
    <property type="match status" value="1"/>
</dbReference>
<sequence length="455" mass="50014">MPTQDRSAAISLDEARHRAGLNAFPEAVRPERLGGVGLEPEFFPIVRDPNGQPQGRLLLTQAGGGGVLQVIDELAASDDRIGARSSRPPGPVEYPVEGGGRLTFEPGAQVEHSTAVFESVASVCSDVRDILARLRGAFGRHDVALAAIGVDVWDDVETVPQQLRAGRYTAQAAYYRQRGHWGAVMMRHTASLQINLDLGPEGVWQERWLLANLLSPLMTATFASSPGLGAVCSRARAWQELDPSRSGFPRLLVEGPGNDPRSEWGQAALEADVMIYHVDGEHFEPGCQGCSFEKWVRNGHPRWGWPTIDDLDYHLTTLFFEVRPRGFLELRAGEALPDRWRVVPVALTAALLYDDGARTAALDLLLGHRTKLPEIWRRAAIDGVRDPELKDLACKLWKIGLDGACTLPSGYIEKEEIAAVEAYLEHYTARGRMPTDEVLELLAEDPARALEWASS</sequence>